<feature type="domain" description="Cysteine-rich" evidence="1">
    <location>
        <begin position="30"/>
        <end position="109"/>
    </location>
</feature>
<name>A0A0E2LQL3_PORGN</name>
<comment type="caution">
    <text evidence="2">The sequence shown here is derived from an EMBL/GenBank/DDBJ whole genome shotgun (WGS) entry which is preliminary data.</text>
</comment>
<gene>
    <name evidence="2" type="ORF">HMPREF1555_01124</name>
</gene>
<dbReference type="HOGENOM" id="CLU_023081_1_0_10"/>
<proteinExistence type="predicted"/>
<sequence length="273" mass="30556">MAEEEAFVPLQGIGTKVFKNTIIRFITMKVGLFIPCYVNAVYPEVGIATYKLLKSLDIDVDYPMDQTCCGQPMANAGFEQKAQKLALRFEELFESYDVVVGPSASCVAFVKENYDHILRPTGHVCKSAAKVRDICEFLHDDLKITSLPSRFAHKVSLHNSCHGVRELHLSIPSEVHRPYHNKVRRLLEMVQGIEVFEPKRIDECCGFGGMYSVEEPEVSTCMGHDKVLDHISTGAEYITGPDSSCLMHMQGVIDREKLPIKTIHAVEILAANL</sequence>
<evidence type="ECO:0000259" key="1">
    <source>
        <dbReference type="Pfam" id="PF02754"/>
    </source>
</evidence>
<protein>
    <submittedName>
        <fullName evidence="2">Cysteine-rich domain protein</fullName>
    </submittedName>
</protein>
<dbReference type="GO" id="GO:0005829">
    <property type="term" value="C:cytosol"/>
    <property type="evidence" value="ECO:0007669"/>
    <property type="project" value="TreeGrafter"/>
</dbReference>
<dbReference type="InterPro" id="IPR004017">
    <property type="entry name" value="Cys_rich_dom"/>
</dbReference>
<evidence type="ECO:0000313" key="2">
    <source>
        <dbReference type="EMBL" id="ERJ66437.1"/>
    </source>
</evidence>
<dbReference type="GO" id="GO:0016491">
    <property type="term" value="F:oxidoreductase activity"/>
    <property type="evidence" value="ECO:0007669"/>
    <property type="project" value="UniProtKB-ARBA"/>
</dbReference>
<dbReference type="PATRIC" id="fig|1227271.3.peg.977"/>
<accession>A0A0E2LQL3</accession>
<dbReference type="Proteomes" id="UP000016630">
    <property type="component" value="Unassembled WGS sequence"/>
</dbReference>
<dbReference type="PANTHER" id="PTHR30296">
    <property type="entry name" value="UNCHARACTERIZED PROTEIN YKGE"/>
    <property type="match status" value="1"/>
</dbReference>
<evidence type="ECO:0000313" key="3">
    <source>
        <dbReference type="Proteomes" id="UP000016630"/>
    </source>
</evidence>
<dbReference type="EMBL" id="AWUW01000078">
    <property type="protein sequence ID" value="ERJ66437.1"/>
    <property type="molecule type" value="Genomic_DNA"/>
</dbReference>
<feature type="domain" description="Cysteine-rich" evidence="1">
    <location>
        <begin position="155"/>
        <end position="250"/>
    </location>
</feature>
<dbReference type="PANTHER" id="PTHR30296:SF0">
    <property type="entry name" value="LACTATE UTILIZATION PROTEIN A"/>
    <property type="match status" value="1"/>
</dbReference>
<reference evidence="2 3" key="1">
    <citation type="submission" date="2013-06" db="EMBL/GenBank/DDBJ databases">
        <authorList>
            <person name="Weinstock G."/>
            <person name="Sodergren E."/>
            <person name="Lobos E.A."/>
            <person name="Fulton L."/>
            <person name="Fulton R."/>
            <person name="Courtney L."/>
            <person name="Fronick C."/>
            <person name="O'Laughlin M."/>
            <person name="Godfrey J."/>
            <person name="Wilson R.M."/>
            <person name="Miner T."/>
            <person name="Farmer C."/>
            <person name="Delehaunty K."/>
            <person name="Cordes M."/>
            <person name="Minx P."/>
            <person name="Tomlinson C."/>
            <person name="Chen J."/>
            <person name="Wollam A."/>
            <person name="Pepin K.H."/>
            <person name="Bhonagiri V."/>
            <person name="Zhang X."/>
            <person name="Warren W."/>
            <person name="Mitreva M."/>
            <person name="Mardis E.R."/>
            <person name="Wilson R.K."/>
        </authorList>
    </citation>
    <scope>NUCLEOTIDE SEQUENCE [LARGE SCALE GENOMIC DNA]</scope>
    <source>
        <strain evidence="2 3">F0570</strain>
    </source>
</reference>
<dbReference type="AlphaFoldDB" id="A0A0E2LQL3"/>
<dbReference type="Pfam" id="PF02754">
    <property type="entry name" value="CCG"/>
    <property type="match status" value="2"/>
</dbReference>
<organism evidence="2 3">
    <name type="scientific">Porphyromonas gingivalis F0570</name>
    <dbReference type="NCBI Taxonomy" id="1227271"/>
    <lineage>
        <taxon>Bacteria</taxon>
        <taxon>Pseudomonadati</taxon>
        <taxon>Bacteroidota</taxon>
        <taxon>Bacteroidia</taxon>
        <taxon>Bacteroidales</taxon>
        <taxon>Porphyromonadaceae</taxon>
        <taxon>Porphyromonas</taxon>
    </lineage>
</organism>